<evidence type="ECO:0000313" key="3">
    <source>
        <dbReference type="Proteomes" id="UP000015241"/>
    </source>
</evidence>
<dbReference type="OrthoDB" id="2803524at2759"/>
<name>S8ENK8_FOMSC</name>
<dbReference type="STRING" id="743788.S8ENK8"/>
<dbReference type="eggNOG" id="ENOG502SV6A">
    <property type="taxonomic scope" value="Eukaryota"/>
</dbReference>
<dbReference type="AlphaFoldDB" id="S8ENK8"/>
<feature type="region of interest" description="Disordered" evidence="1">
    <location>
        <begin position="640"/>
        <end position="760"/>
    </location>
</feature>
<feature type="compositionally biased region" description="Low complexity" evidence="1">
    <location>
        <begin position="330"/>
        <end position="347"/>
    </location>
</feature>
<sequence length="760" mass="80067">MPSKPWVTKEQQTWFEEKLMPFVNAQTAGDTSRFITEAQNEWFERWPELPLLFGPTAILEDLTVEQREEYGKALAKRKGRIYRKFYNDKAASHPDAPRALSMRSLLSHAGSSSSTRAPQLIEAYSKLFYKDRLDVQGNVKSGLQNATGTSNIHVVRRELQLAYDNEPDEVKEAVTTYVKAQKEARSAPRPDPATAARSPADYQKAIDSLPGFFKLMFEYICQESGWSFTVVGGGPCPEEKGAIQTMSYHAGTTTAGFNFKQSHVNFQEDVIEPYVQFLRATYLSRMLAAAVRLRRSLEFSGSDGETSTDPSAGNPPVICTTAEDGPLPAPALSPGAPSAAPLLSAMPAPSPPPPVTPAGASTTAMPTLTTPNSPASPTSPALPTTSVPPILSVPPVASISGTTSVPPVSAPSTSSASGTVTTLLPVMPPLAAMALQSMHTQQPQGTEFATLNVAVNGASNAPVYTAFSPSHYTSSASFMVPIDLNAPLTAEELASVMAFPGLSGGCTEDFPLLDMPIPGGTQSFLSMLDDALSEVDPFVMPATGPVAHPPSLDSETFSSSPLPFNMPPTVSLSANGVTYSSLTNQVLLPPSSIPGGSLPVGTSSFVPSLEAVPTSPIILPPLLEAHGVASLPVTQPQPLLAGSVQSVPPPTPSPANPPSGVEVLLNCPPPSQAAGSAAPIEEPSTTPLEPVPQAAVNPRTGRPVRERSAPKPADAGWQPSGRQTKENHDPMDAPDDDRRTSKKRKGGATSGGVHKVRKTT</sequence>
<dbReference type="HOGENOM" id="CLU_366823_0_0_1"/>
<evidence type="ECO:0000256" key="1">
    <source>
        <dbReference type="SAM" id="MobiDB-lite"/>
    </source>
</evidence>
<feature type="compositionally biased region" description="Basic and acidic residues" evidence="1">
    <location>
        <begin position="723"/>
        <end position="739"/>
    </location>
</feature>
<protein>
    <submittedName>
        <fullName evidence="2">Uncharacterized protein</fullName>
    </submittedName>
</protein>
<feature type="compositionally biased region" description="Pro residues" evidence="1">
    <location>
        <begin position="647"/>
        <end position="657"/>
    </location>
</feature>
<proteinExistence type="predicted"/>
<dbReference type="Proteomes" id="UP000015241">
    <property type="component" value="Unassembled WGS sequence"/>
</dbReference>
<dbReference type="InParanoid" id="S8ENK8"/>
<feature type="region of interest" description="Disordered" evidence="1">
    <location>
        <begin position="401"/>
        <end position="420"/>
    </location>
</feature>
<gene>
    <name evidence="2" type="ORF">FOMPIDRAFT_1013374</name>
</gene>
<dbReference type="EMBL" id="KE504123">
    <property type="protein sequence ID" value="EPT05688.1"/>
    <property type="molecule type" value="Genomic_DNA"/>
</dbReference>
<accession>S8ENK8</accession>
<feature type="compositionally biased region" description="Low complexity" evidence="1">
    <location>
        <begin position="357"/>
        <end position="387"/>
    </location>
</feature>
<keyword evidence="3" id="KW-1185">Reference proteome</keyword>
<feature type="region of interest" description="Disordered" evidence="1">
    <location>
        <begin position="299"/>
        <end position="387"/>
    </location>
</feature>
<organism evidence="2 3">
    <name type="scientific">Fomitopsis schrenkii</name>
    <name type="common">Brown rot fungus</name>
    <dbReference type="NCBI Taxonomy" id="2126942"/>
    <lineage>
        <taxon>Eukaryota</taxon>
        <taxon>Fungi</taxon>
        <taxon>Dikarya</taxon>
        <taxon>Basidiomycota</taxon>
        <taxon>Agaricomycotina</taxon>
        <taxon>Agaricomycetes</taxon>
        <taxon>Polyporales</taxon>
        <taxon>Fomitopsis</taxon>
    </lineage>
</organism>
<reference evidence="2 3" key="1">
    <citation type="journal article" date="2012" name="Science">
        <title>The Paleozoic origin of enzymatic lignin decomposition reconstructed from 31 fungal genomes.</title>
        <authorList>
            <person name="Floudas D."/>
            <person name="Binder M."/>
            <person name="Riley R."/>
            <person name="Barry K."/>
            <person name="Blanchette R.A."/>
            <person name="Henrissat B."/>
            <person name="Martinez A.T."/>
            <person name="Otillar R."/>
            <person name="Spatafora J.W."/>
            <person name="Yadav J.S."/>
            <person name="Aerts A."/>
            <person name="Benoit I."/>
            <person name="Boyd A."/>
            <person name="Carlson A."/>
            <person name="Copeland A."/>
            <person name="Coutinho P.M."/>
            <person name="de Vries R.P."/>
            <person name="Ferreira P."/>
            <person name="Findley K."/>
            <person name="Foster B."/>
            <person name="Gaskell J."/>
            <person name="Glotzer D."/>
            <person name="Gorecki P."/>
            <person name="Heitman J."/>
            <person name="Hesse C."/>
            <person name="Hori C."/>
            <person name="Igarashi K."/>
            <person name="Jurgens J.A."/>
            <person name="Kallen N."/>
            <person name="Kersten P."/>
            <person name="Kohler A."/>
            <person name="Kuees U."/>
            <person name="Kumar T.K.A."/>
            <person name="Kuo A."/>
            <person name="LaButti K."/>
            <person name="Larrondo L.F."/>
            <person name="Lindquist E."/>
            <person name="Ling A."/>
            <person name="Lombard V."/>
            <person name="Lucas S."/>
            <person name="Lundell T."/>
            <person name="Martin R."/>
            <person name="McLaughlin D.J."/>
            <person name="Morgenstern I."/>
            <person name="Morin E."/>
            <person name="Murat C."/>
            <person name="Nagy L.G."/>
            <person name="Nolan M."/>
            <person name="Ohm R.A."/>
            <person name="Patyshakuliyeva A."/>
            <person name="Rokas A."/>
            <person name="Ruiz-Duenas F.J."/>
            <person name="Sabat G."/>
            <person name="Salamov A."/>
            <person name="Samejima M."/>
            <person name="Schmutz J."/>
            <person name="Slot J.C."/>
            <person name="St John F."/>
            <person name="Stenlid J."/>
            <person name="Sun H."/>
            <person name="Sun S."/>
            <person name="Syed K."/>
            <person name="Tsang A."/>
            <person name="Wiebenga A."/>
            <person name="Young D."/>
            <person name="Pisabarro A."/>
            <person name="Eastwood D.C."/>
            <person name="Martin F."/>
            <person name="Cullen D."/>
            <person name="Grigoriev I.V."/>
            <person name="Hibbett D.S."/>
        </authorList>
    </citation>
    <scope>NUCLEOTIDE SEQUENCE</scope>
    <source>
        <strain evidence="3">FP-58527</strain>
    </source>
</reference>
<evidence type="ECO:0000313" key="2">
    <source>
        <dbReference type="EMBL" id="EPT05688.1"/>
    </source>
</evidence>